<dbReference type="AlphaFoldDB" id="A0ABD3DQC5"/>
<feature type="compositionally biased region" description="Polar residues" evidence="1">
    <location>
        <begin position="67"/>
        <end position="78"/>
    </location>
</feature>
<name>A0ABD3DQC5_9LAMI</name>
<gene>
    <name evidence="3" type="ORF">CASFOL_014362</name>
</gene>
<feature type="compositionally biased region" description="Basic residues" evidence="1">
    <location>
        <begin position="10"/>
        <end position="23"/>
    </location>
</feature>
<dbReference type="Proteomes" id="UP001632038">
    <property type="component" value="Unassembled WGS sequence"/>
</dbReference>
<feature type="compositionally biased region" description="Polar residues" evidence="1">
    <location>
        <begin position="44"/>
        <end position="59"/>
    </location>
</feature>
<dbReference type="InterPro" id="IPR025476">
    <property type="entry name" value="Helitron_helicase-like"/>
</dbReference>
<comment type="caution">
    <text evidence="3">The sequence shown here is derived from an EMBL/GenBank/DDBJ whole genome shotgun (WGS) entry which is preliminary data.</text>
</comment>
<dbReference type="PANTHER" id="PTHR45786:SF66">
    <property type="entry name" value="HOOK MOTIF PROTEIN, PUTATIVE-RELATED"/>
    <property type="match status" value="1"/>
</dbReference>
<protein>
    <recommendedName>
        <fullName evidence="2">Helitron helicase-like domain-containing protein</fullName>
    </recommendedName>
</protein>
<organism evidence="3 4">
    <name type="scientific">Castilleja foliolosa</name>
    <dbReference type="NCBI Taxonomy" id="1961234"/>
    <lineage>
        <taxon>Eukaryota</taxon>
        <taxon>Viridiplantae</taxon>
        <taxon>Streptophyta</taxon>
        <taxon>Embryophyta</taxon>
        <taxon>Tracheophyta</taxon>
        <taxon>Spermatophyta</taxon>
        <taxon>Magnoliopsida</taxon>
        <taxon>eudicotyledons</taxon>
        <taxon>Gunneridae</taxon>
        <taxon>Pentapetalae</taxon>
        <taxon>asterids</taxon>
        <taxon>lamiids</taxon>
        <taxon>Lamiales</taxon>
        <taxon>Orobanchaceae</taxon>
        <taxon>Pedicularideae</taxon>
        <taxon>Castillejinae</taxon>
        <taxon>Castilleja</taxon>
    </lineage>
</organism>
<evidence type="ECO:0000259" key="2">
    <source>
        <dbReference type="Pfam" id="PF14214"/>
    </source>
</evidence>
<reference evidence="4" key="1">
    <citation type="journal article" date="2024" name="IScience">
        <title>Strigolactones Initiate the Formation of Haustorium-like Structures in Castilleja.</title>
        <authorList>
            <person name="Buerger M."/>
            <person name="Peterson D."/>
            <person name="Chory J."/>
        </authorList>
    </citation>
    <scope>NUCLEOTIDE SEQUENCE [LARGE SCALE GENOMIC DNA]</scope>
</reference>
<feature type="domain" description="Helitron helicase-like" evidence="2">
    <location>
        <begin position="402"/>
        <end position="564"/>
    </location>
</feature>
<evidence type="ECO:0000256" key="1">
    <source>
        <dbReference type="SAM" id="MobiDB-lite"/>
    </source>
</evidence>
<evidence type="ECO:0000313" key="4">
    <source>
        <dbReference type="Proteomes" id="UP001632038"/>
    </source>
</evidence>
<proteinExistence type="predicted"/>
<dbReference type="PANTHER" id="PTHR45786">
    <property type="entry name" value="DNA BINDING PROTEIN-LIKE"/>
    <property type="match status" value="1"/>
</dbReference>
<keyword evidence="4" id="KW-1185">Reference proteome</keyword>
<evidence type="ECO:0000313" key="3">
    <source>
        <dbReference type="EMBL" id="KAL3643547.1"/>
    </source>
</evidence>
<sequence length="568" mass="66096">MDNDEARNARMYRKHVISNRRPRVQNGSSPNASKRRKTPKIPTPNDNSVQRLEGSSSNASKRRKTTKIPTPNDNSIQQLEGPAIKKRKRRTRAEIEASIRRGINTANMNIEYWDIGDADCICQYCRAYFWNEERKRQTHTTTTPEYTHCCLNGKVELPQLKRPPQLLLDLTYGKTPRSKHFIQNIRSYNSMFAFTSMGGKIDNSLNQGNGPPVFKLQGQNYHRIGSLLPIEGEQPKFAQLYIHDTTNEISNRIKSVRSSNKETKLQEAIVEDLKSMLDENNILAQLFRMAKEKLTEQGGRNVSIKLIRKRGPEVRTYNLPEVSEIAALIVGDFDEGLGNRDIIIETRSGKLKRINELHPSYLGLQYPLIFSYGEDGYRDDFYYKNRNQSVQRKRTKITMRDFFAFRFHDRVDEVNLLLKSRRLTQQLIVDAYTLIESGRLLFMRLNQKKFRSELYNHLNDAYVRGENDSSLQGKRVILPPIFIGGPRYMIQNYQDAMTICAWAGYPDLFITFTCNPKWPEITRYIEKFGLNTEDRPDIVCRVFKIKLDGLIKDLRENKVFGRVRLFTR</sequence>
<accession>A0ABD3DQC5</accession>
<dbReference type="Pfam" id="PF14214">
    <property type="entry name" value="Helitron_like_N"/>
    <property type="match status" value="1"/>
</dbReference>
<feature type="region of interest" description="Disordered" evidence="1">
    <location>
        <begin position="1"/>
        <end position="91"/>
    </location>
</feature>
<dbReference type="EMBL" id="JAVIJP010000016">
    <property type="protein sequence ID" value="KAL3643547.1"/>
    <property type="molecule type" value="Genomic_DNA"/>
</dbReference>